<accession>A0A1X7GC79</accession>
<dbReference type="InterPro" id="IPR050411">
    <property type="entry name" value="AlphaKG_dependent_hydroxylases"/>
</dbReference>
<dbReference type="PANTHER" id="PTHR10696:SF56">
    <property type="entry name" value="TAUD_TFDA-LIKE DOMAIN-CONTAINING PROTEIN"/>
    <property type="match status" value="1"/>
</dbReference>
<proteinExistence type="predicted"/>
<dbReference type="STRING" id="28094.SAMN06295900_114158"/>
<dbReference type="OrthoDB" id="9769888at2"/>
<dbReference type="Pfam" id="PF02668">
    <property type="entry name" value="TauD"/>
    <property type="match status" value="1"/>
</dbReference>
<dbReference type="EMBL" id="FXAH01000014">
    <property type="protein sequence ID" value="SMF66831.1"/>
    <property type="molecule type" value="Genomic_DNA"/>
</dbReference>
<dbReference type="AlphaFoldDB" id="A0A1X7GC79"/>
<dbReference type="Proteomes" id="UP000192911">
    <property type="component" value="Unassembled WGS sequence"/>
</dbReference>
<organism evidence="5 6">
    <name type="scientific">Trinickia caryophylli</name>
    <name type="common">Paraburkholderia caryophylli</name>
    <dbReference type="NCBI Taxonomy" id="28094"/>
    <lineage>
        <taxon>Bacteria</taxon>
        <taxon>Pseudomonadati</taxon>
        <taxon>Pseudomonadota</taxon>
        <taxon>Betaproteobacteria</taxon>
        <taxon>Burkholderiales</taxon>
        <taxon>Burkholderiaceae</taxon>
        <taxon>Trinickia</taxon>
    </lineage>
</organism>
<feature type="domain" description="TauD/TfdA-like" evidence="4">
    <location>
        <begin position="31"/>
        <end position="319"/>
    </location>
</feature>
<name>A0A1X7GC79_TRICW</name>
<keyword evidence="2" id="KW-0560">Oxidoreductase</keyword>
<comment type="cofactor">
    <cofactor evidence="1">
        <name>Fe(2+)</name>
        <dbReference type="ChEBI" id="CHEBI:29033"/>
    </cofactor>
</comment>
<dbReference type="PANTHER" id="PTHR10696">
    <property type="entry name" value="GAMMA-BUTYROBETAINE HYDROXYLASE-RELATED"/>
    <property type="match status" value="1"/>
</dbReference>
<gene>
    <name evidence="5" type="ORF">SAMN06295900_114158</name>
</gene>
<keyword evidence="6" id="KW-1185">Reference proteome</keyword>
<sequence length="339" mass="38025">MMSLTRAVPFREQALEHNGSRVAVIEALDGSPLDESLAALRACIEAALPRYGGALLRGFEPAGVGGFDRFVSHFGRPLDYEFGSTPRSRIENRVYSSTEYPADQWIDQHNEQSYTRRWPARIWFYSDIAAERGGATPVADSRLVYERLSPSLRRRFAQRGVMYVRNYGNGLDVPWQQVFGTNERADVDRYCRAHGIDHEWLDDGEALRTREICQSELDHPATGERVWFNQAHLFHSSNLPGPLCEALLEVVDEDRLPRNTCFGDGTPIEASMLDEIRGVYRETMLSFPWRSGDLMVLDNVLMSHGRAPYEGKRRVLVAMTGESGTAAGPALAASAATNR</sequence>
<evidence type="ECO:0000259" key="4">
    <source>
        <dbReference type="Pfam" id="PF02668"/>
    </source>
</evidence>
<dbReference type="GO" id="GO:0016706">
    <property type="term" value="F:2-oxoglutarate-dependent dioxygenase activity"/>
    <property type="evidence" value="ECO:0007669"/>
    <property type="project" value="UniProtKB-ARBA"/>
</dbReference>
<evidence type="ECO:0000256" key="1">
    <source>
        <dbReference type="ARBA" id="ARBA00001954"/>
    </source>
</evidence>
<dbReference type="Gene3D" id="3.60.130.10">
    <property type="entry name" value="Clavaminate synthase-like"/>
    <property type="match status" value="1"/>
</dbReference>
<evidence type="ECO:0000313" key="5">
    <source>
        <dbReference type="EMBL" id="SMF66831.1"/>
    </source>
</evidence>
<keyword evidence="3" id="KW-0045">Antibiotic biosynthesis</keyword>
<dbReference type="SUPFAM" id="SSF51197">
    <property type="entry name" value="Clavaminate synthase-like"/>
    <property type="match status" value="1"/>
</dbReference>
<evidence type="ECO:0000256" key="2">
    <source>
        <dbReference type="ARBA" id="ARBA00023002"/>
    </source>
</evidence>
<reference evidence="6" key="1">
    <citation type="submission" date="2017-04" db="EMBL/GenBank/DDBJ databases">
        <authorList>
            <person name="Varghese N."/>
            <person name="Submissions S."/>
        </authorList>
    </citation>
    <scope>NUCLEOTIDE SEQUENCE [LARGE SCALE GENOMIC DNA]</scope>
    <source>
        <strain evidence="6">Ballard 720</strain>
    </source>
</reference>
<dbReference type="InterPro" id="IPR003819">
    <property type="entry name" value="TauD/TfdA-like"/>
</dbReference>
<dbReference type="GO" id="GO:0017000">
    <property type="term" value="P:antibiotic biosynthetic process"/>
    <property type="evidence" value="ECO:0007669"/>
    <property type="project" value="UniProtKB-KW"/>
</dbReference>
<protein>
    <submittedName>
        <fullName evidence="5">Taurine dioxygenase, alpha-ketoglutarate-dependent</fullName>
    </submittedName>
</protein>
<evidence type="ECO:0000256" key="3">
    <source>
        <dbReference type="ARBA" id="ARBA00023194"/>
    </source>
</evidence>
<dbReference type="InterPro" id="IPR042098">
    <property type="entry name" value="TauD-like_sf"/>
</dbReference>
<keyword evidence="5" id="KW-0223">Dioxygenase</keyword>
<evidence type="ECO:0000313" key="6">
    <source>
        <dbReference type="Proteomes" id="UP000192911"/>
    </source>
</evidence>